<reference evidence="2 3" key="1">
    <citation type="submission" date="2021-05" db="EMBL/GenBank/DDBJ databases">
        <title>Description of Cellulomonas sp. DKR-3 sp. nov.</title>
        <authorList>
            <person name="Dahal R.H."/>
            <person name="Chaudhary D.K."/>
        </authorList>
    </citation>
    <scope>NUCLEOTIDE SEQUENCE [LARGE SCALE GENOMIC DNA]</scope>
    <source>
        <strain evidence="2 3">DKR-3</strain>
    </source>
</reference>
<dbReference type="EMBL" id="JAHBOH010000001">
    <property type="protein sequence ID" value="MBT0992829.1"/>
    <property type="molecule type" value="Genomic_DNA"/>
</dbReference>
<dbReference type="Proteomes" id="UP000722125">
    <property type="component" value="Unassembled WGS sequence"/>
</dbReference>
<evidence type="ECO:0000256" key="1">
    <source>
        <dbReference type="SAM" id="SignalP"/>
    </source>
</evidence>
<gene>
    <name evidence="2" type="ORF">KIN34_00795</name>
</gene>
<name>A0ABS5TUN6_9CELL</name>
<keyword evidence="3" id="KW-1185">Reference proteome</keyword>
<feature type="chain" id="PRO_5047448320" evidence="1">
    <location>
        <begin position="32"/>
        <end position="435"/>
    </location>
</feature>
<evidence type="ECO:0000313" key="2">
    <source>
        <dbReference type="EMBL" id="MBT0992829.1"/>
    </source>
</evidence>
<comment type="caution">
    <text evidence="2">The sequence shown here is derived from an EMBL/GenBank/DDBJ whole genome shotgun (WGS) entry which is preliminary data.</text>
</comment>
<evidence type="ECO:0000313" key="3">
    <source>
        <dbReference type="Proteomes" id="UP000722125"/>
    </source>
</evidence>
<sequence>MLRTRLTRSRVVSVAVALVTASLTQLLPTLAGPFAGPVAGLVDTSAVEALVPSAPVASGAVSRRFLQTGPADARRALSIAVGQGFDTNFATLRGSATTFRVGTAGEKRTVTLTVPSRVVRVNAAGQTIWKSDPDILAMTIWKVRCVQSEAYSPRRANIRSDVEPTRWALTARVSGAGKDLLADGSTDWMAALRNVVPGRPHTATVRAVFDFTAPGRYTCFATWGARSPGATDGDRVVMSGTGSVVVSAPLNDATSAVQCFWRDLQRTGSRPSGCLGGALPLDDERLEPLAASTTVNRLRTSVPRPGPNAPTRWMRAEATLRVTTCAGLQGGVSPCRRSDVGTGGLRSLFVGRVSIVQADGTPYPAGCVQLAGPTWRKLGVDTEVHHDELDLSVRFRVRAGCSSDVRVVSSARVAAGAAGWVEQDKSHLAVLPVAG</sequence>
<proteinExistence type="predicted"/>
<feature type="signal peptide" evidence="1">
    <location>
        <begin position="1"/>
        <end position="31"/>
    </location>
</feature>
<dbReference type="RefSeq" id="WP_214345830.1">
    <property type="nucleotide sequence ID" value="NZ_JAHBOH010000001.1"/>
</dbReference>
<organism evidence="2 3">
    <name type="scientific">Cellulomonas fulva</name>
    <dbReference type="NCBI Taxonomy" id="2835530"/>
    <lineage>
        <taxon>Bacteria</taxon>
        <taxon>Bacillati</taxon>
        <taxon>Actinomycetota</taxon>
        <taxon>Actinomycetes</taxon>
        <taxon>Micrococcales</taxon>
        <taxon>Cellulomonadaceae</taxon>
        <taxon>Cellulomonas</taxon>
    </lineage>
</organism>
<keyword evidence="1" id="KW-0732">Signal</keyword>
<accession>A0ABS5TUN6</accession>
<protein>
    <submittedName>
        <fullName evidence="2">Uncharacterized protein</fullName>
    </submittedName>
</protein>